<dbReference type="EMBL" id="JASBWR010000058">
    <property type="protein sequence ID" value="KAJ9101423.1"/>
    <property type="molecule type" value="Genomic_DNA"/>
</dbReference>
<name>A0ACC2VPU4_9TREE</name>
<evidence type="ECO:0000313" key="1">
    <source>
        <dbReference type="EMBL" id="KAJ9101423.1"/>
    </source>
</evidence>
<comment type="caution">
    <text evidence="1">The sequence shown here is derived from an EMBL/GenBank/DDBJ whole genome shotgun (WGS) entry which is preliminary data.</text>
</comment>
<accession>A0ACC2VPU4</accession>
<gene>
    <name evidence="1" type="ORF">QFC19_005196</name>
</gene>
<sequence>MLLNLLATLPVSAAFYIGPLNLDDGVFARDGSSCPSNFPLSCTNSTPVADTCCFEAPGGVLLQTQFWDYNPAVGADDEWTLHGLWPDNCDGTYAQFCDNSLEIQGSIENIVKNEFNDPDLYNTMSKTWKSNNGNDDSLWLHEFNKHGTCINTIRPKCYSNYKSDENIYDYFRIAVDLYEKLPTYKFLTDAGITPSNSKTYTKSQIAKALSDNFSGKQVYFKCDNNQALQEVWYFHHLQGSLRGQNFKPMDTLSSARCPDSGIKFLPKSGSNAPPNPPGGGDSSKGYIKLLDKPGCLISNGKYYTSGTCATYQIAKLEFGGSTIKSSKGYCGIDSNGDFNCNGSNQASKFQFQVDSDNKISYGGKSQWCLDTDRQTGSGSTAQVPITLNGNCDDPFSITLLS</sequence>
<protein>
    <submittedName>
        <fullName evidence="1">Uncharacterized protein</fullName>
    </submittedName>
</protein>
<organism evidence="1 2">
    <name type="scientific">Naganishia cerealis</name>
    <dbReference type="NCBI Taxonomy" id="610337"/>
    <lineage>
        <taxon>Eukaryota</taxon>
        <taxon>Fungi</taxon>
        <taxon>Dikarya</taxon>
        <taxon>Basidiomycota</taxon>
        <taxon>Agaricomycotina</taxon>
        <taxon>Tremellomycetes</taxon>
        <taxon>Filobasidiales</taxon>
        <taxon>Filobasidiaceae</taxon>
        <taxon>Naganishia</taxon>
    </lineage>
</organism>
<proteinExistence type="predicted"/>
<dbReference type="Proteomes" id="UP001241377">
    <property type="component" value="Unassembled WGS sequence"/>
</dbReference>
<reference evidence="1" key="1">
    <citation type="submission" date="2023-04" db="EMBL/GenBank/DDBJ databases">
        <title>Draft Genome sequencing of Naganishia species isolated from polar environments using Oxford Nanopore Technology.</title>
        <authorList>
            <person name="Leo P."/>
            <person name="Venkateswaran K."/>
        </authorList>
    </citation>
    <scope>NUCLEOTIDE SEQUENCE</scope>
    <source>
        <strain evidence="1">MNA-CCFEE 5261</strain>
    </source>
</reference>
<keyword evidence="2" id="KW-1185">Reference proteome</keyword>
<evidence type="ECO:0000313" key="2">
    <source>
        <dbReference type="Proteomes" id="UP001241377"/>
    </source>
</evidence>